<dbReference type="EMBL" id="SSOP01000036">
    <property type="protein sequence ID" value="KAB5593493.1"/>
    <property type="molecule type" value="Genomic_DNA"/>
</dbReference>
<dbReference type="GO" id="GO:0004601">
    <property type="term" value="F:peroxidase activity"/>
    <property type="evidence" value="ECO:0007669"/>
    <property type="project" value="UniProtKB-KW"/>
</dbReference>
<keyword evidence="4" id="KW-0479">Metal-binding</keyword>
<dbReference type="PANTHER" id="PTHR33577:SF18">
    <property type="entry name" value="HEME HALOPEROXIDASE FAMILY PROFILE DOMAIN-CONTAINING PROTEIN"/>
    <property type="match status" value="1"/>
</dbReference>
<gene>
    <name evidence="9" type="ORF">CTheo_3041</name>
</gene>
<dbReference type="Pfam" id="PF01328">
    <property type="entry name" value="Peroxidase_2"/>
    <property type="match status" value="1"/>
</dbReference>
<evidence type="ECO:0000256" key="6">
    <source>
        <dbReference type="ARBA" id="ARBA00023004"/>
    </source>
</evidence>
<dbReference type="InterPro" id="IPR000028">
    <property type="entry name" value="Chloroperoxidase"/>
</dbReference>
<evidence type="ECO:0000256" key="3">
    <source>
        <dbReference type="ARBA" id="ARBA00022617"/>
    </source>
</evidence>
<evidence type="ECO:0000256" key="5">
    <source>
        <dbReference type="ARBA" id="ARBA00023002"/>
    </source>
</evidence>
<comment type="caution">
    <text evidence="9">The sequence shown here is derived from an EMBL/GenBank/DDBJ whole genome shotgun (WGS) entry which is preliminary data.</text>
</comment>
<keyword evidence="10" id="KW-1185">Reference proteome</keyword>
<name>A0A5N5QPK1_9AGAM</name>
<accession>A0A5N5QPK1</accession>
<keyword evidence="3" id="KW-0349">Heme</keyword>
<protein>
    <submittedName>
        <fullName evidence="9">Peroxidase family 2 domain containing protein</fullName>
    </submittedName>
</protein>
<dbReference type="GO" id="GO:0046872">
    <property type="term" value="F:metal ion binding"/>
    <property type="evidence" value="ECO:0007669"/>
    <property type="project" value="UniProtKB-KW"/>
</dbReference>
<sequence>MGDDDRFPAPKRAKVYHKSQLSLAGPNSPRRNAARAHTVQGTNQIAASDHRVRATAYGHMNALCQRAHPANKSPVSHLPLQQAMVLSLITGAVDSALSLGYLLYLLGWDVGLQLGNVVLPGKKTGAVVPQGVGGHGGDWGEFIPPGPSDARSPCPAINALANHGVLPRNGRGFTWKELGEAVRHTYNLSPTLCKQVPWLTAKFLFAGRDWNEQMTLDDLNAHGGIEHDASYTRADAKWQHDQGVPNPKIIEGLYVTAGLDMDNLGPTDTFKLEDFSKYLAYRRAHSKVFNNQYIMNRNGKTFGCANSAIAFNVFGGNAADLKTWFIEERMPDGWEPKNRTRYGFTIFMLNVLTIRLESGIGRQGNLEDKVRKDGF</sequence>
<keyword evidence="6" id="KW-0408">Iron</keyword>
<keyword evidence="5" id="KW-0560">Oxidoreductase</keyword>
<comment type="cofactor">
    <cofactor evidence="1">
        <name>heme b</name>
        <dbReference type="ChEBI" id="CHEBI:60344"/>
    </cofactor>
</comment>
<dbReference type="Gene3D" id="1.10.489.10">
    <property type="entry name" value="Chloroperoxidase-like"/>
    <property type="match status" value="1"/>
</dbReference>
<evidence type="ECO:0000313" key="9">
    <source>
        <dbReference type="EMBL" id="KAB5593493.1"/>
    </source>
</evidence>
<evidence type="ECO:0000313" key="10">
    <source>
        <dbReference type="Proteomes" id="UP000383932"/>
    </source>
</evidence>
<dbReference type="SUPFAM" id="SSF47571">
    <property type="entry name" value="Cloroperoxidase"/>
    <property type="match status" value="1"/>
</dbReference>
<dbReference type="PROSITE" id="PS51405">
    <property type="entry name" value="HEME_HALOPEROXIDASE"/>
    <property type="match status" value="1"/>
</dbReference>
<evidence type="ECO:0000256" key="4">
    <source>
        <dbReference type="ARBA" id="ARBA00022723"/>
    </source>
</evidence>
<dbReference type="Proteomes" id="UP000383932">
    <property type="component" value="Unassembled WGS sequence"/>
</dbReference>
<dbReference type="InterPro" id="IPR036851">
    <property type="entry name" value="Chloroperoxidase-like_sf"/>
</dbReference>
<evidence type="ECO:0000256" key="2">
    <source>
        <dbReference type="ARBA" id="ARBA00022559"/>
    </source>
</evidence>
<reference evidence="9 10" key="1">
    <citation type="journal article" date="2019" name="Fungal Biol. Biotechnol.">
        <title>Draft genome sequence of fastidious pathogen Ceratobasidium theobromae, which causes vascular-streak dieback in Theobroma cacao.</title>
        <authorList>
            <person name="Ali S.S."/>
            <person name="Asman A."/>
            <person name="Shao J."/>
            <person name="Firmansyah A.P."/>
            <person name="Susilo A.W."/>
            <person name="Rosmana A."/>
            <person name="McMahon P."/>
            <person name="Junaid M."/>
            <person name="Guest D."/>
            <person name="Kheng T.Y."/>
            <person name="Meinhardt L.W."/>
            <person name="Bailey B.A."/>
        </authorList>
    </citation>
    <scope>NUCLEOTIDE SEQUENCE [LARGE SCALE GENOMIC DNA]</scope>
    <source>
        <strain evidence="9 10">CT2</strain>
    </source>
</reference>
<organism evidence="9 10">
    <name type="scientific">Ceratobasidium theobromae</name>
    <dbReference type="NCBI Taxonomy" id="1582974"/>
    <lineage>
        <taxon>Eukaryota</taxon>
        <taxon>Fungi</taxon>
        <taxon>Dikarya</taxon>
        <taxon>Basidiomycota</taxon>
        <taxon>Agaricomycotina</taxon>
        <taxon>Agaricomycetes</taxon>
        <taxon>Cantharellales</taxon>
        <taxon>Ceratobasidiaceae</taxon>
        <taxon>Ceratobasidium</taxon>
    </lineage>
</organism>
<keyword evidence="2 9" id="KW-0575">Peroxidase</keyword>
<evidence type="ECO:0000256" key="7">
    <source>
        <dbReference type="ARBA" id="ARBA00025795"/>
    </source>
</evidence>
<feature type="domain" description="Heme haloperoxidase family profile" evidence="8">
    <location>
        <begin position="138"/>
        <end position="351"/>
    </location>
</feature>
<dbReference type="PANTHER" id="PTHR33577">
    <property type="entry name" value="STERIGMATOCYSTIN BIOSYNTHESIS PEROXIDASE STCC-RELATED"/>
    <property type="match status" value="1"/>
</dbReference>
<proteinExistence type="inferred from homology"/>
<dbReference type="AlphaFoldDB" id="A0A5N5QPK1"/>
<evidence type="ECO:0000259" key="8">
    <source>
        <dbReference type="PROSITE" id="PS51405"/>
    </source>
</evidence>
<comment type="similarity">
    <text evidence="7">Belongs to the chloroperoxidase family.</text>
</comment>
<dbReference type="OrthoDB" id="407298at2759"/>
<evidence type="ECO:0000256" key="1">
    <source>
        <dbReference type="ARBA" id="ARBA00001970"/>
    </source>
</evidence>